<evidence type="ECO:0000313" key="2">
    <source>
        <dbReference type="EMBL" id="CAD5126921.1"/>
    </source>
</evidence>
<keyword evidence="1" id="KW-1133">Transmembrane helix</keyword>
<protein>
    <submittedName>
        <fullName evidence="2">DgyrCDS14935</fullName>
    </submittedName>
</protein>
<name>A0A7I8WFP0_9ANNE</name>
<keyword evidence="1" id="KW-0472">Membrane</keyword>
<accession>A0A7I8WFP0</accession>
<sequence>MNIAETDKASISVVFDHIHEPASCQTLLKSNTTSSSIEMANTAAATAGQTTKVETENNPLRRSLLKCHLNGKVYYGLTAMILGLVIMIVIIYTSHYHKNRMLKSL</sequence>
<proteinExistence type="predicted"/>
<comment type="caution">
    <text evidence="2">The sequence shown here is derived from an EMBL/GenBank/DDBJ whole genome shotgun (WGS) entry which is preliminary data.</text>
</comment>
<reference evidence="2 3" key="1">
    <citation type="submission" date="2020-08" db="EMBL/GenBank/DDBJ databases">
        <authorList>
            <person name="Hejnol A."/>
        </authorList>
    </citation>
    <scope>NUCLEOTIDE SEQUENCE [LARGE SCALE GENOMIC DNA]</scope>
</reference>
<organism evidence="2 3">
    <name type="scientific">Dimorphilus gyrociliatus</name>
    <dbReference type="NCBI Taxonomy" id="2664684"/>
    <lineage>
        <taxon>Eukaryota</taxon>
        <taxon>Metazoa</taxon>
        <taxon>Spiralia</taxon>
        <taxon>Lophotrochozoa</taxon>
        <taxon>Annelida</taxon>
        <taxon>Polychaeta</taxon>
        <taxon>Polychaeta incertae sedis</taxon>
        <taxon>Dinophilidae</taxon>
        <taxon>Dimorphilus</taxon>
    </lineage>
</organism>
<feature type="transmembrane region" description="Helical" evidence="1">
    <location>
        <begin position="73"/>
        <end position="93"/>
    </location>
</feature>
<evidence type="ECO:0000313" key="3">
    <source>
        <dbReference type="Proteomes" id="UP000549394"/>
    </source>
</evidence>
<dbReference type="Proteomes" id="UP000549394">
    <property type="component" value="Unassembled WGS sequence"/>
</dbReference>
<keyword evidence="1" id="KW-0812">Transmembrane</keyword>
<keyword evidence="3" id="KW-1185">Reference proteome</keyword>
<gene>
    <name evidence="2" type="ORF">DGYR_LOCUS14138</name>
</gene>
<dbReference type="EMBL" id="CAJFCJ010000103">
    <property type="protein sequence ID" value="CAD5126921.1"/>
    <property type="molecule type" value="Genomic_DNA"/>
</dbReference>
<evidence type="ECO:0000256" key="1">
    <source>
        <dbReference type="SAM" id="Phobius"/>
    </source>
</evidence>
<dbReference type="AlphaFoldDB" id="A0A7I8WFP0"/>